<organism evidence="1 2">
    <name type="scientific">Acinetobacter calcoaceticus</name>
    <dbReference type="NCBI Taxonomy" id="471"/>
    <lineage>
        <taxon>Bacteria</taxon>
        <taxon>Pseudomonadati</taxon>
        <taxon>Pseudomonadota</taxon>
        <taxon>Gammaproteobacteria</taxon>
        <taxon>Moraxellales</taxon>
        <taxon>Moraxellaceae</taxon>
        <taxon>Acinetobacter</taxon>
        <taxon>Acinetobacter calcoaceticus/baumannii complex</taxon>
    </lineage>
</organism>
<protein>
    <submittedName>
        <fullName evidence="1">Uncharacterized protein</fullName>
    </submittedName>
</protein>
<keyword evidence="2" id="KW-1185">Reference proteome</keyword>
<dbReference type="AlphaFoldDB" id="A0A4R1XZG6"/>
<accession>A0A4R1XZG6</accession>
<reference evidence="1 2" key="1">
    <citation type="submission" date="2019-03" db="EMBL/GenBank/DDBJ databases">
        <title>Genomic analyses of the natural microbiome of Caenorhabditis elegans.</title>
        <authorList>
            <person name="Samuel B."/>
        </authorList>
    </citation>
    <scope>NUCLEOTIDE SEQUENCE [LARGE SCALE GENOMIC DNA]</scope>
    <source>
        <strain evidence="1 2">JUb89</strain>
    </source>
</reference>
<evidence type="ECO:0000313" key="2">
    <source>
        <dbReference type="Proteomes" id="UP000294963"/>
    </source>
</evidence>
<dbReference type="Proteomes" id="UP000294963">
    <property type="component" value="Unassembled WGS sequence"/>
</dbReference>
<evidence type="ECO:0000313" key="1">
    <source>
        <dbReference type="EMBL" id="TCM69249.1"/>
    </source>
</evidence>
<comment type="caution">
    <text evidence="1">The sequence shown here is derived from an EMBL/GenBank/DDBJ whole genome shotgun (WGS) entry which is preliminary data.</text>
</comment>
<name>A0A4R1XZG6_ACICA</name>
<sequence>MVFKMIKLLIYSLTIFFCALGNVAYAGMLDKLINKWNAPNQISEKDFNSYPTVQDYFANRFKTQRTITMNNVSYAAGTIMWDRANEYCERDGGSFVQLKAHPSPLIPFKGSEIVDTPNLQKYYGLFACQGISNAWKVYFDHQNERIFEYPSPNTASDVSYTFE</sequence>
<gene>
    <name evidence="1" type="ORF">EC844_103196</name>
</gene>
<proteinExistence type="predicted"/>
<dbReference type="EMBL" id="SLVJ01000003">
    <property type="protein sequence ID" value="TCM69249.1"/>
    <property type="molecule type" value="Genomic_DNA"/>
</dbReference>